<dbReference type="Proteomes" id="UP001630127">
    <property type="component" value="Unassembled WGS sequence"/>
</dbReference>
<dbReference type="EMBL" id="JBJUIK010000004">
    <property type="protein sequence ID" value="KAL3528753.1"/>
    <property type="molecule type" value="Genomic_DNA"/>
</dbReference>
<protein>
    <recommendedName>
        <fullName evidence="3">Aminotransferase-like plant mobile domain-containing protein</fullName>
    </recommendedName>
</protein>
<name>A0ABD3AGF5_9GENT</name>
<evidence type="ECO:0000313" key="2">
    <source>
        <dbReference type="Proteomes" id="UP001630127"/>
    </source>
</evidence>
<comment type="caution">
    <text evidence="1">The sequence shown here is derived from an EMBL/GenBank/DDBJ whole genome shotgun (WGS) entry which is preliminary data.</text>
</comment>
<reference evidence="1 2" key="1">
    <citation type="submission" date="2024-11" db="EMBL/GenBank/DDBJ databases">
        <title>A near-complete genome assembly of Cinchona calisaya.</title>
        <authorList>
            <person name="Lian D.C."/>
            <person name="Zhao X.W."/>
            <person name="Wei L."/>
        </authorList>
    </citation>
    <scope>NUCLEOTIDE SEQUENCE [LARGE SCALE GENOMIC DNA]</scope>
    <source>
        <tissue evidence="1">Nenye</tissue>
    </source>
</reference>
<evidence type="ECO:0000313" key="1">
    <source>
        <dbReference type="EMBL" id="KAL3528753.1"/>
    </source>
</evidence>
<keyword evidence="2" id="KW-1185">Reference proteome</keyword>
<accession>A0ABD3AGF5</accession>
<sequence length="121" mass="13749">MFGNYTTILEQAGVYGAIAVARYPYNICADVLRAFLELWSPLTNTLYFAGEEIGISFLDMKMICALPIPGIPYEEFIPSNHQLQVTDEVGKRLYLTTIFELLFIHTELCALFNKSKVSWSK</sequence>
<organism evidence="1 2">
    <name type="scientific">Cinchona calisaya</name>
    <dbReference type="NCBI Taxonomy" id="153742"/>
    <lineage>
        <taxon>Eukaryota</taxon>
        <taxon>Viridiplantae</taxon>
        <taxon>Streptophyta</taxon>
        <taxon>Embryophyta</taxon>
        <taxon>Tracheophyta</taxon>
        <taxon>Spermatophyta</taxon>
        <taxon>Magnoliopsida</taxon>
        <taxon>eudicotyledons</taxon>
        <taxon>Gunneridae</taxon>
        <taxon>Pentapetalae</taxon>
        <taxon>asterids</taxon>
        <taxon>lamiids</taxon>
        <taxon>Gentianales</taxon>
        <taxon>Rubiaceae</taxon>
        <taxon>Cinchonoideae</taxon>
        <taxon>Cinchoneae</taxon>
        <taxon>Cinchona</taxon>
    </lineage>
</organism>
<gene>
    <name evidence="1" type="ORF">ACH5RR_008075</name>
</gene>
<dbReference type="AlphaFoldDB" id="A0ABD3AGF5"/>
<evidence type="ECO:0008006" key="3">
    <source>
        <dbReference type="Google" id="ProtNLM"/>
    </source>
</evidence>
<proteinExistence type="predicted"/>